<organism evidence="5 6">
    <name type="scientific">Neptuniibacter caesariensis</name>
    <dbReference type="NCBI Taxonomy" id="207954"/>
    <lineage>
        <taxon>Bacteria</taxon>
        <taxon>Pseudomonadati</taxon>
        <taxon>Pseudomonadota</taxon>
        <taxon>Gammaproteobacteria</taxon>
        <taxon>Oceanospirillales</taxon>
        <taxon>Oceanospirillaceae</taxon>
        <taxon>Neptuniibacter</taxon>
    </lineage>
</organism>
<dbReference type="PANTHER" id="PTHR46124">
    <property type="entry name" value="D-AMINOACYL-TRNA DEACYLASE"/>
    <property type="match status" value="1"/>
</dbReference>
<dbReference type="CDD" id="cd01310">
    <property type="entry name" value="TatD_DNAse"/>
    <property type="match status" value="1"/>
</dbReference>
<evidence type="ECO:0000313" key="5">
    <source>
        <dbReference type="EMBL" id="EAR63031.1"/>
    </source>
</evidence>
<dbReference type="AlphaFoldDB" id="A0A7U8C9G3"/>
<proteinExistence type="inferred from homology"/>
<sequence length="258" mass="28941">MNLIDTHCHIDFSVFDEKRSDVITEAARLGVSDIVVPGVTAEGWGKLLQVVSEHHACRLHPALGLHPCFMDQHQPEDLDRLEKLIEKESVCAVGEIGLDLFIPEADLHGQLFFFEKQLELAAKYNLPVLLHVRKAHDQVLKLLRRYRLDRGGAVHAFSGSLQQARQYIALGFKLGLGGTVTYERARRLRRIVDELDLSHFVLETDAPDMPLAPYRNEPNRPARVKEVADVVASLKGITTEQVAVSTARQACTLFCFES</sequence>
<keyword evidence="6" id="KW-1185">Reference proteome</keyword>
<dbReference type="PROSITE" id="PS01090">
    <property type="entry name" value="TATD_2"/>
    <property type="match status" value="1"/>
</dbReference>
<dbReference type="PIRSF" id="PIRSF005902">
    <property type="entry name" value="DNase_TatD"/>
    <property type="match status" value="1"/>
</dbReference>
<dbReference type="InterPro" id="IPR032466">
    <property type="entry name" value="Metal_Hydrolase"/>
</dbReference>
<feature type="binding site" evidence="4">
    <location>
        <position position="95"/>
    </location>
    <ligand>
        <name>a divalent metal cation</name>
        <dbReference type="ChEBI" id="CHEBI:60240"/>
        <label>1</label>
    </ligand>
</feature>
<gene>
    <name evidence="5" type="ORF">MED92_07926</name>
</gene>
<keyword evidence="3 5" id="KW-0378">Hydrolase</keyword>
<evidence type="ECO:0000256" key="3">
    <source>
        <dbReference type="ARBA" id="ARBA00022801"/>
    </source>
</evidence>
<comment type="similarity">
    <text evidence="1">Belongs to the metallo-dependent hydrolases superfamily. TatD-type hydrolase family.</text>
</comment>
<dbReference type="NCBIfam" id="TIGR00010">
    <property type="entry name" value="YchF/TatD family DNA exonuclease"/>
    <property type="match status" value="1"/>
</dbReference>
<dbReference type="EMBL" id="AAOW01000001">
    <property type="protein sequence ID" value="EAR63031.1"/>
    <property type="molecule type" value="Genomic_DNA"/>
</dbReference>
<dbReference type="GO" id="GO:0005829">
    <property type="term" value="C:cytosol"/>
    <property type="evidence" value="ECO:0007669"/>
    <property type="project" value="TreeGrafter"/>
</dbReference>
<dbReference type="PROSITE" id="PS01137">
    <property type="entry name" value="TATD_1"/>
    <property type="match status" value="1"/>
</dbReference>
<dbReference type="GO" id="GO:0016788">
    <property type="term" value="F:hydrolase activity, acting on ester bonds"/>
    <property type="evidence" value="ECO:0007669"/>
    <property type="project" value="InterPro"/>
</dbReference>
<keyword evidence="2 4" id="KW-0479">Metal-binding</keyword>
<name>A0A7U8C9G3_NEPCE</name>
<comment type="caution">
    <text evidence="5">The sequence shown here is derived from an EMBL/GenBank/DDBJ whole genome shotgun (WGS) entry which is preliminary data.</text>
</comment>
<dbReference type="Pfam" id="PF01026">
    <property type="entry name" value="TatD_DNase"/>
    <property type="match status" value="1"/>
</dbReference>
<dbReference type="SUPFAM" id="SSF51556">
    <property type="entry name" value="Metallo-dependent hydrolases"/>
    <property type="match status" value="1"/>
</dbReference>
<dbReference type="Gene3D" id="3.20.20.140">
    <property type="entry name" value="Metal-dependent hydrolases"/>
    <property type="match status" value="1"/>
</dbReference>
<feature type="binding site" evidence="4">
    <location>
        <position position="7"/>
    </location>
    <ligand>
        <name>a divalent metal cation</name>
        <dbReference type="ChEBI" id="CHEBI:60240"/>
        <label>1</label>
    </ligand>
</feature>
<feature type="binding site" evidence="4">
    <location>
        <position position="9"/>
    </location>
    <ligand>
        <name>a divalent metal cation</name>
        <dbReference type="ChEBI" id="CHEBI:60240"/>
        <label>1</label>
    </ligand>
</feature>
<accession>A0A7U8C9G3</accession>
<dbReference type="PANTHER" id="PTHR46124:SF3">
    <property type="entry name" value="HYDROLASE"/>
    <property type="match status" value="1"/>
</dbReference>
<dbReference type="FunFam" id="3.20.20.140:FF:000005">
    <property type="entry name" value="TatD family hydrolase"/>
    <property type="match status" value="1"/>
</dbReference>
<evidence type="ECO:0000256" key="2">
    <source>
        <dbReference type="ARBA" id="ARBA00022723"/>
    </source>
</evidence>
<dbReference type="RefSeq" id="WP_007022049.1">
    <property type="nucleotide sequence ID" value="NZ_CH724126.1"/>
</dbReference>
<dbReference type="InterPro" id="IPR018228">
    <property type="entry name" value="DNase_TatD-rel_CS"/>
</dbReference>
<evidence type="ECO:0000256" key="1">
    <source>
        <dbReference type="ARBA" id="ARBA00009275"/>
    </source>
</evidence>
<dbReference type="Proteomes" id="UP000002171">
    <property type="component" value="Unassembled WGS sequence"/>
</dbReference>
<protein>
    <submittedName>
        <fullName evidence="5">Hydrolase, TatD family protein</fullName>
    </submittedName>
</protein>
<dbReference type="InterPro" id="IPR015991">
    <property type="entry name" value="TatD/YcfH-like"/>
</dbReference>
<dbReference type="InterPro" id="IPR001130">
    <property type="entry name" value="TatD-like"/>
</dbReference>
<feature type="binding site" evidence="4">
    <location>
        <position position="205"/>
    </location>
    <ligand>
        <name>a divalent metal cation</name>
        <dbReference type="ChEBI" id="CHEBI:60240"/>
        <label>1</label>
    </ligand>
</feature>
<dbReference type="OrthoDB" id="9810005at2"/>
<dbReference type="GO" id="GO:0046872">
    <property type="term" value="F:metal ion binding"/>
    <property type="evidence" value="ECO:0007669"/>
    <property type="project" value="UniProtKB-KW"/>
</dbReference>
<evidence type="ECO:0000256" key="4">
    <source>
        <dbReference type="PIRSR" id="PIRSR005902-1"/>
    </source>
</evidence>
<feature type="binding site" evidence="4">
    <location>
        <position position="131"/>
    </location>
    <ligand>
        <name>a divalent metal cation</name>
        <dbReference type="ChEBI" id="CHEBI:60240"/>
        <label>2</label>
    </ligand>
</feature>
<evidence type="ECO:0000313" key="6">
    <source>
        <dbReference type="Proteomes" id="UP000002171"/>
    </source>
</evidence>
<dbReference type="GO" id="GO:0004536">
    <property type="term" value="F:DNA nuclease activity"/>
    <property type="evidence" value="ECO:0007669"/>
    <property type="project" value="InterPro"/>
</dbReference>
<reference evidence="5 6" key="1">
    <citation type="submission" date="2006-02" db="EMBL/GenBank/DDBJ databases">
        <authorList>
            <person name="Pinhassi J."/>
            <person name="Pedros-Alio C."/>
            <person name="Ferriera S."/>
            <person name="Johnson J."/>
            <person name="Kravitz S."/>
            <person name="Halpern A."/>
            <person name="Remington K."/>
            <person name="Beeson K."/>
            <person name="Tran B."/>
            <person name="Rogers Y.-H."/>
            <person name="Friedman R."/>
            <person name="Venter J.C."/>
        </authorList>
    </citation>
    <scope>NUCLEOTIDE SEQUENCE [LARGE SCALE GENOMIC DNA]</scope>
    <source>
        <strain evidence="5 6">MED92</strain>
    </source>
</reference>
<feature type="binding site" evidence="4">
    <location>
        <position position="155"/>
    </location>
    <ligand>
        <name>a divalent metal cation</name>
        <dbReference type="ChEBI" id="CHEBI:60240"/>
        <label>2</label>
    </ligand>
</feature>